<gene>
    <name evidence="2" type="ORF">G8E03_04965</name>
</gene>
<keyword evidence="1" id="KW-0732">Signal</keyword>
<keyword evidence="3" id="KW-1185">Reference proteome</keyword>
<evidence type="ECO:0000313" key="3">
    <source>
        <dbReference type="Proteomes" id="UP000500791"/>
    </source>
</evidence>
<accession>A0A6G7VJQ5</accession>
<dbReference type="RefSeq" id="WP_166189317.1">
    <property type="nucleotide sequence ID" value="NZ_CP049811.1"/>
</dbReference>
<organism evidence="2 3">
    <name type="scientific">Pontivivens nitratireducens</name>
    <dbReference type="NCBI Taxonomy" id="2758038"/>
    <lineage>
        <taxon>Bacteria</taxon>
        <taxon>Pseudomonadati</taxon>
        <taxon>Pseudomonadota</taxon>
        <taxon>Alphaproteobacteria</taxon>
        <taxon>Rhodobacterales</taxon>
        <taxon>Paracoccaceae</taxon>
        <taxon>Pontivivens</taxon>
    </lineage>
</organism>
<reference evidence="2 3" key="1">
    <citation type="submission" date="2020-03" db="EMBL/GenBank/DDBJ databases">
        <title>Complete genome sequence of Monaibacterium sp. ALG8 with diverse plasmids.</title>
        <authorList>
            <person name="Sun C."/>
        </authorList>
    </citation>
    <scope>NUCLEOTIDE SEQUENCE [LARGE SCALE GENOMIC DNA]</scope>
    <source>
        <strain evidence="2 3">ALG8</strain>
    </source>
</reference>
<feature type="chain" id="PRO_5026015319" evidence="1">
    <location>
        <begin position="20"/>
        <end position="233"/>
    </location>
</feature>
<feature type="signal peptide" evidence="1">
    <location>
        <begin position="1"/>
        <end position="19"/>
    </location>
</feature>
<evidence type="ECO:0000256" key="1">
    <source>
        <dbReference type="SAM" id="SignalP"/>
    </source>
</evidence>
<dbReference type="AlphaFoldDB" id="A0A6G7VJQ5"/>
<dbReference type="EMBL" id="CP049811">
    <property type="protein sequence ID" value="QIK40172.1"/>
    <property type="molecule type" value="Genomic_DNA"/>
</dbReference>
<dbReference type="KEGG" id="mon:G8E03_04965"/>
<sequence>MRRVLSAMLLIVAGGAAQAEPFTHTYDVRLAGLRVASATVQGSVTPTSYNAAARLEARGLAGLFTSGDFNASVRGTRTGPAGFMPQAFAQVTEGSDAARLDLVYRGGMPVSAVSSPVRAADERAVPTLSKQAGTVDFLTAVVALTYPGTAEEICNRSFDSFTLTKRVRIEGDGLIPGTQSCRVIYRKVNPETLQARDPEPYTLELRPTTDGQFEVARILGPSEFGQTVISRTN</sequence>
<evidence type="ECO:0000313" key="2">
    <source>
        <dbReference type="EMBL" id="QIK40172.1"/>
    </source>
</evidence>
<dbReference type="Proteomes" id="UP000500791">
    <property type="component" value="Chromosome"/>
</dbReference>
<protein>
    <submittedName>
        <fullName evidence="2">DUF3108 domain-containing protein</fullName>
    </submittedName>
</protein>
<name>A0A6G7VJQ5_9RHOB</name>
<proteinExistence type="predicted"/>